<gene>
    <name evidence="1" type="ORF">CRV2_00011437</name>
</gene>
<sequence>MSACRLISKHSHRGQAAQSHRSWWWSLFTPFKYGLTISFKYGPIILFKDGLIIPFNRTRWPLSGFWYRIIDEAFWPSFMLRRVVCNLQNGTCALPPLARREKATKHTQVLDSAEPAYVDGRPPVIRRVHLRDPAASAILQNRPHPCSLVDVVYLRLVQALLLLVGQLNGVIVRLNELPVNLDVAAVPGDNDVKMPVESSTLDDAAWASEINPGNTYALEAQIATGAMGRTQSQVIHVLLDMVFASPRGFKRVVYIKVEFWGANL</sequence>
<accession>A0ACA9UMZ6</accession>
<organism evidence="1 2">
    <name type="scientific">Clonostachys rosea f. rosea IK726</name>
    <dbReference type="NCBI Taxonomy" id="1349383"/>
    <lineage>
        <taxon>Eukaryota</taxon>
        <taxon>Fungi</taxon>
        <taxon>Dikarya</taxon>
        <taxon>Ascomycota</taxon>
        <taxon>Pezizomycotina</taxon>
        <taxon>Sordariomycetes</taxon>
        <taxon>Hypocreomycetidae</taxon>
        <taxon>Hypocreales</taxon>
        <taxon>Bionectriaceae</taxon>
        <taxon>Clonostachys</taxon>
    </lineage>
</organism>
<comment type="caution">
    <text evidence="1">The sequence shown here is derived from an EMBL/GenBank/DDBJ whole genome shotgun (WGS) entry which is preliminary data.</text>
</comment>
<proteinExistence type="predicted"/>
<reference evidence="1" key="2">
    <citation type="submission" date="2021-10" db="EMBL/GenBank/DDBJ databases">
        <authorList>
            <person name="Piombo E."/>
        </authorList>
    </citation>
    <scope>NUCLEOTIDE SEQUENCE</scope>
</reference>
<evidence type="ECO:0000313" key="2">
    <source>
        <dbReference type="Proteomes" id="UP000836387"/>
    </source>
</evidence>
<evidence type="ECO:0000313" key="1">
    <source>
        <dbReference type="EMBL" id="CAG9954824.1"/>
    </source>
</evidence>
<name>A0ACA9UMZ6_BIOOC</name>
<protein>
    <submittedName>
        <fullName evidence="1">Uncharacterized protein</fullName>
    </submittedName>
</protein>
<keyword evidence="2" id="KW-1185">Reference proteome</keyword>
<dbReference type="Proteomes" id="UP000836387">
    <property type="component" value="Unassembled WGS sequence"/>
</dbReference>
<dbReference type="EMBL" id="CADEHS020000578">
    <property type="protein sequence ID" value="CAG9954824.1"/>
    <property type="molecule type" value="Genomic_DNA"/>
</dbReference>
<reference evidence="1" key="1">
    <citation type="submission" date="2020-04" db="EMBL/GenBank/DDBJ databases">
        <authorList>
            <person name="Broberg M."/>
        </authorList>
    </citation>
    <scope>NUCLEOTIDE SEQUENCE</scope>
</reference>